<dbReference type="GO" id="GO:0008360">
    <property type="term" value="P:regulation of cell shape"/>
    <property type="evidence" value="ECO:0007669"/>
    <property type="project" value="TreeGrafter"/>
</dbReference>
<feature type="region of interest" description="Disordered" evidence="3">
    <location>
        <begin position="1"/>
        <end position="69"/>
    </location>
</feature>
<dbReference type="GO" id="GO:0030866">
    <property type="term" value="P:cortical actin cytoskeleton organization"/>
    <property type="evidence" value="ECO:0007669"/>
    <property type="project" value="TreeGrafter"/>
</dbReference>
<feature type="compositionally biased region" description="Low complexity" evidence="3">
    <location>
        <begin position="459"/>
        <end position="484"/>
    </location>
</feature>
<feature type="compositionally biased region" description="Low complexity" evidence="3">
    <location>
        <begin position="38"/>
        <end position="56"/>
    </location>
</feature>
<evidence type="ECO:0000256" key="1">
    <source>
        <dbReference type="ARBA" id="ARBA00023449"/>
    </source>
</evidence>
<feature type="compositionally biased region" description="Low complexity" evidence="3">
    <location>
        <begin position="186"/>
        <end position="195"/>
    </location>
</feature>
<feature type="region of interest" description="Disordered" evidence="3">
    <location>
        <begin position="317"/>
        <end position="360"/>
    </location>
</feature>
<feature type="domain" description="FH2" evidence="4">
    <location>
        <begin position="468"/>
        <end position="839"/>
    </location>
</feature>
<keyword evidence="5" id="KW-1185">Reference proteome</keyword>
<dbReference type="PANTHER" id="PTHR45857:SF8">
    <property type="entry name" value="FORMIN-HOMOLOGY AND ZINC FINGER DOMAINS PROTEIN 1"/>
    <property type="match status" value="1"/>
</dbReference>
<keyword evidence="2" id="KW-0175">Coiled coil</keyword>
<dbReference type="GO" id="GO:0016477">
    <property type="term" value="P:cell migration"/>
    <property type="evidence" value="ECO:0007669"/>
    <property type="project" value="TreeGrafter"/>
</dbReference>
<dbReference type="InterPro" id="IPR043592">
    <property type="entry name" value="FMNL_animal"/>
</dbReference>
<evidence type="ECO:0000256" key="2">
    <source>
        <dbReference type="SAM" id="Coils"/>
    </source>
</evidence>
<dbReference type="Pfam" id="PF02181">
    <property type="entry name" value="FH2"/>
    <property type="match status" value="1"/>
</dbReference>
<name>A0A914CKN2_9BILA</name>
<dbReference type="GO" id="GO:0005829">
    <property type="term" value="C:cytosol"/>
    <property type="evidence" value="ECO:0007669"/>
    <property type="project" value="TreeGrafter"/>
</dbReference>
<evidence type="ECO:0000259" key="4">
    <source>
        <dbReference type="PROSITE" id="PS51444"/>
    </source>
</evidence>
<evidence type="ECO:0000256" key="3">
    <source>
        <dbReference type="SAM" id="MobiDB-lite"/>
    </source>
</evidence>
<feature type="compositionally biased region" description="Basic and acidic residues" evidence="3">
    <location>
        <begin position="174"/>
        <end position="185"/>
    </location>
</feature>
<protein>
    <submittedName>
        <fullName evidence="6">FH2 domain-containing protein</fullName>
    </submittedName>
</protein>
<dbReference type="AlphaFoldDB" id="A0A914CKN2"/>
<dbReference type="Proteomes" id="UP000887540">
    <property type="component" value="Unplaced"/>
</dbReference>
<organism evidence="5 6">
    <name type="scientific">Acrobeloides nanus</name>
    <dbReference type="NCBI Taxonomy" id="290746"/>
    <lineage>
        <taxon>Eukaryota</taxon>
        <taxon>Metazoa</taxon>
        <taxon>Ecdysozoa</taxon>
        <taxon>Nematoda</taxon>
        <taxon>Chromadorea</taxon>
        <taxon>Rhabditida</taxon>
        <taxon>Tylenchina</taxon>
        <taxon>Cephalobomorpha</taxon>
        <taxon>Cephaloboidea</taxon>
        <taxon>Cephalobidae</taxon>
        <taxon>Acrobeloides</taxon>
    </lineage>
</organism>
<dbReference type="GO" id="GO:0051015">
    <property type="term" value="F:actin filament binding"/>
    <property type="evidence" value="ECO:0007669"/>
    <property type="project" value="TreeGrafter"/>
</dbReference>
<sequence length="839" mass="93656">MLAANHSPFTQQTPMKEEEPEENHGSVSPKSDDGSNRSVATTSEPSTPTVSTAPVSYGASSSGSVDTPSTTVSAADLMAASQLLISPQRSQPGPLDLSAIFASPINTAAFQDPEKSSILDTSLFATALGSTQQFGLNMPFPDSTALLQLSQILAAQHQQQLQQQIQQQQLQHQEQQHKEKQEQQRQHQQTPPRLQSQLQSPDMGNATNDKKRSYPYTFQFCVLCQKNVHSSKLPCHIRQCHVGKPMFQCPACDFTSTYSKNNVKSHMVSLHGLAGDPISFMDQYAGQVEEFMKNFMDQYAGQVEEFMKKCFPNVRGRGRPVHAGRMSPRSPTTPTTGNAKNMNGALPGQPLFRPNQPYRRQRGQRQNDIYTNMMMLANKSMTGLQSPNFNFYLPGLNGNNGGGNGAFGSITSMLPPGQNIKMEEPTMNGITPTKTNDVKSMEQLFKDFGKTGSSDSLLKFTSSSNSNGSANSEPTRTTASSSASSDDENVEPRYLPQNLKWDVLESDRLPNTVFKTFTNPSEVIEKFDSLMKFESLNSNAFLTAAQLEKISEVRKRVNLKTFEIMFAVYRCDFTVLPAEHVDLIVSIAPTEVDIRRFKIYEQSNSTSALSEDERFILELSKIERLKERLCVMSFLGSFDDKVQLINQQLNDLTTAAKTLHNSPEFHTILQLLLTCGNFINGDFNSQLVEGFKTSCIVDICDFQFPNGTTLLDVLAERIQDKFPELKQFQEKFKVIEAASKVEFSSIMQQVRRLERGQERLEAEVKIVDSNSVLHEGLSQVELDLAQLKETLQISKEQLIATLEFFGETATSDESNFKPEEFFKTVFTFSKNLQLALTRL</sequence>
<proteinExistence type="inferred from homology"/>
<dbReference type="PANTHER" id="PTHR45857">
    <property type="entry name" value="FORMIN-LIKE PROTEIN"/>
    <property type="match status" value="1"/>
</dbReference>
<feature type="region of interest" description="Disordered" evidence="3">
    <location>
        <begin position="170"/>
        <end position="209"/>
    </location>
</feature>
<feature type="coiled-coil region" evidence="2">
    <location>
        <begin position="743"/>
        <end position="797"/>
    </location>
</feature>
<dbReference type="SMART" id="SM00498">
    <property type="entry name" value="FH2"/>
    <property type="match status" value="1"/>
</dbReference>
<feature type="compositionally biased region" description="Polar residues" evidence="3">
    <location>
        <begin position="196"/>
        <end position="207"/>
    </location>
</feature>
<comment type="similarity">
    <text evidence="1">Belongs to the formin homology family.</text>
</comment>
<dbReference type="WBParaSite" id="ACRNAN_scaffold1187.g23757.t1">
    <property type="protein sequence ID" value="ACRNAN_scaffold1187.g23757.t1"/>
    <property type="gene ID" value="ACRNAN_scaffold1187.g23757"/>
</dbReference>
<dbReference type="InterPro" id="IPR015425">
    <property type="entry name" value="FH2_Formin"/>
</dbReference>
<reference evidence="6" key="1">
    <citation type="submission" date="2022-11" db="UniProtKB">
        <authorList>
            <consortium name="WormBaseParasite"/>
        </authorList>
    </citation>
    <scope>IDENTIFICATION</scope>
</reference>
<feature type="compositionally biased region" description="Polar residues" evidence="3">
    <location>
        <begin position="58"/>
        <end position="69"/>
    </location>
</feature>
<dbReference type="PROSITE" id="PS51444">
    <property type="entry name" value="FH2"/>
    <property type="match status" value="1"/>
</dbReference>
<dbReference type="SUPFAM" id="SSF101447">
    <property type="entry name" value="Formin homology 2 domain (FH2 domain)"/>
    <property type="match status" value="1"/>
</dbReference>
<evidence type="ECO:0000313" key="5">
    <source>
        <dbReference type="Proteomes" id="UP000887540"/>
    </source>
</evidence>
<accession>A0A914CKN2</accession>
<evidence type="ECO:0000313" key="6">
    <source>
        <dbReference type="WBParaSite" id="ACRNAN_scaffold1187.g23757.t1"/>
    </source>
</evidence>
<feature type="region of interest" description="Disordered" evidence="3">
    <location>
        <begin position="459"/>
        <end position="491"/>
    </location>
</feature>
<dbReference type="InterPro" id="IPR042201">
    <property type="entry name" value="FH2_Formin_sf"/>
</dbReference>
<dbReference type="Gene3D" id="1.20.58.2220">
    <property type="entry name" value="Formin, FH2 domain"/>
    <property type="match status" value="1"/>
</dbReference>